<dbReference type="GO" id="GO:0047453">
    <property type="term" value="F:ATP-dependent NAD(P)H-hydrate dehydratase activity"/>
    <property type="evidence" value="ECO:0007669"/>
    <property type="project" value="UniProtKB-UniRule"/>
</dbReference>
<dbReference type="PROSITE" id="PS51383">
    <property type="entry name" value="YJEF_C_3"/>
    <property type="match status" value="1"/>
</dbReference>
<keyword evidence="3" id="KW-0521">NADP</keyword>
<dbReference type="EMBL" id="AGNL01019137">
    <property type="protein sequence ID" value="EJK62079.1"/>
    <property type="molecule type" value="Genomic_DNA"/>
</dbReference>
<evidence type="ECO:0000256" key="4">
    <source>
        <dbReference type="ARBA" id="ARBA00023027"/>
    </source>
</evidence>
<feature type="binding site" evidence="6">
    <location>
        <begin position="319"/>
        <end position="328"/>
    </location>
    <ligand>
        <name>ATP</name>
        <dbReference type="ChEBI" id="CHEBI:30616"/>
    </ligand>
</feature>
<dbReference type="GO" id="GO:0046496">
    <property type="term" value="P:nicotinamide nucleotide metabolic process"/>
    <property type="evidence" value="ECO:0007669"/>
    <property type="project" value="UniProtKB-UniRule"/>
</dbReference>
<comment type="function">
    <text evidence="6">Catalyzes the dehydration of the S-form of NAD(P)HX at the expense of ATP, which is converted to ADP. Together with NAD(P)HX epimerase, which catalyzes the epimerization of the S- and R-forms, the enzyme allows the repair of both epimers of NAD(P)HX, a damaged form of NAD(P)H that is a result of enzymatic or heat-dependent hydration.</text>
</comment>
<comment type="cofactor">
    <cofactor evidence="6">
        <name>Mg(2+)</name>
        <dbReference type="ChEBI" id="CHEBI:18420"/>
    </cofactor>
</comment>
<dbReference type="InterPro" id="IPR000631">
    <property type="entry name" value="CARKD"/>
</dbReference>
<dbReference type="SUPFAM" id="SSF53613">
    <property type="entry name" value="Ribokinase-like"/>
    <property type="match status" value="1"/>
</dbReference>
<feature type="binding site" evidence="6">
    <location>
        <position position="217"/>
    </location>
    <ligand>
        <name>(6S)-NADPHX</name>
        <dbReference type="ChEBI" id="CHEBI:64076"/>
    </ligand>
</feature>
<keyword evidence="5 6" id="KW-0456">Lyase</keyword>
<protein>
    <recommendedName>
        <fullName evidence="6">ATP-dependent (S)-NAD(P)H-hydrate dehydratase</fullName>
        <ecNumber evidence="6">4.2.1.93</ecNumber>
    </recommendedName>
    <alternativeName>
        <fullName evidence="6">ATP-dependent NAD(P)HX dehydratase</fullName>
    </alternativeName>
</protein>
<organism evidence="9 10">
    <name type="scientific">Thalassiosira oceanica</name>
    <name type="common">Marine diatom</name>
    <dbReference type="NCBI Taxonomy" id="159749"/>
    <lineage>
        <taxon>Eukaryota</taxon>
        <taxon>Sar</taxon>
        <taxon>Stramenopiles</taxon>
        <taxon>Ochrophyta</taxon>
        <taxon>Bacillariophyta</taxon>
        <taxon>Coscinodiscophyceae</taxon>
        <taxon>Thalassiosirophycidae</taxon>
        <taxon>Thalassiosirales</taxon>
        <taxon>Thalassiosiraceae</taxon>
        <taxon>Thalassiosira</taxon>
    </lineage>
</organism>
<dbReference type="EC" id="4.2.1.93" evidence="6"/>
<dbReference type="InterPro" id="IPR029056">
    <property type="entry name" value="Ribokinase-like"/>
</dbReference>
<sequence>MSPARPTSAETTWPDYLQRNGDCGTVQLAKLFPPLTSTSHKGSHGRIAVLGGNEKYTGAPYYAANAALHCGVDLATVFCASEASVPIKCYSPELMVQAIYSIDVLDGIHSEEQNLLDELRQYEQTNANLLTNELHEEDVLQTMEMLEHSDEKQHILAQQELNTDDRIDTITYKLEKMKKIGEELDQVRSRRDALIMDAVKSVTEMFPALHAICIGPGMGRHPVVFCVVEKVILSAMESKLAITLDADALYMMSLPEYRQLLEKLMQYGRCVLTPNVMELRRLAAVLDNTDKNTASIVIKKGASDVITKGPFEIQCAQEGGLKRSGGIGDVLAGTTTAFMAWNSILYDNDSAEGQERLFAAWTACCAVKTATKLAFGKRRRALSALDVIGNLPEVLDSMERDVNKTGS</sequence>
<feature type="coiled-coil region" evidence="7">
    <location>
        <begin position="105"/>
        <end position="132"/>
    </location>
</feature>
<keyword evidence="4 6" id="KW-0520">NAD</keyword>
<dbReference type="CDD" id="cd01171">
    <property type="entry name" value="YXKO-related"/>
    <property type="match status" value="1"/>
</dbReference>
<dbReference type="PANTHER" id="PTHR12592">
    <property type="entry name" value="ATP-DEPENDENT (S)-NAD(P)H-HYDRATE DEHYDRATASE FAMILY MEMBER"/>
    <property type="match status" value="1"/>
</dbReference>
<name>K0SAW2_THAOC</name>
<keyword evidence="1 6" id="KW-0547">Nucleotide-binding</keyword>
<dbReference type="HAMAP" id="MF_01965">
    <property type="entry name" value="NADHX_dehydratase"/>
    <property type="match status" value="1"/>
</dbReference>
<feature type="domain" description="YjeF C-terminal" evidence="8">
    <location>
        <begin position="24"/>
        <end position="398"/>
    </location>
</feature>
<dbReference type="PANTHER" id="PTHR12592:SF0">
    <property type="entry name" value="ATP-DEPENDENT (S)-NAD(P)H-HYDRATE DEHYDRATASE"/>
    <property type="match status" value="1"/>
</dbReference>
<feature type="binding site" evidence="6">
    <location>
        <begin position="275"/>
        <end position="281"/>
    </location>
    <ligand>
        <name>(6S)-NADPHX</name>
        <dbReference type="ChEBI" id="CHEBI:64076"/>
    </ligand>
</feature>
<dbReference type="AlphaFoldDB" id="K0SAW2"/>
<evidence type="ECO:0000313" key="10">
    <source>
        <dbReference type="Proteomes" id="UP000266841"/>
    </source>
</evidence>
<comment type="catalytic activity">
    <reaction evidence="6">
        <text>(6S)-NADPHX + ATP = ADP + phosphate + NADPH + H(+)</text>
        <dbReference type="Rhea" id="RHEA:32231"/>
        <dbReference type="ChEBI" id="CHEBI:15378"/>
        <dbReference type="ChEBI" id="CHEBI:30616"/>
        <dbReference type="ChEBI" id="CHEBI:43474"/>
        <dbReference type="ChEBI" id="CHEBI:57783"/>
        <dbReference type="ChEBI" id="CHEBI:64076"/>
        <dbReference type="ChEBI" id="CHEBI:456216"/>
        <dbReference type="EC" id="4.2.1.93"/>
    </reaction>
</comment>
<reference evidence="9 10" key="1">
    <citation type="journal article" date="2012" name="Genome Biol.">
        <title>Genome and low-iron response of an oceanic diatom adapted to chronic iron limitation.</title>
        <authorList>
            <person name="Lommer M."/>
            <person name="Specht M."/>
            <person name="Roy A.S."/>
            <person name="Kraemer L."/>
            <person name="Andreson R."/>
            <person name="Gutowska M.A."/>
            <person name="Wolf J."/>
            <person name="Bergner S.V."/>
            <person name="Schilhabel M.B."/>
            <person name="Klostermeier U.C."/>
            <person name="Beiko R.G."/>
            <person name="Rosenstiel P."/>
            <person name="Hippler M."/>
            <person name="Laroche J."/>
        </authorList>
    </citation>
    <scope>NUCLEOTIDE SEQUENCE [LARGE SCALE GENOMIC DNA]</scope>
    <source>
        <strain evidence="9 10">CCMP1005</strain>
    </source>
</reference>
<proteinExistence type="inferred from homology"/>
<keyword evidence="7" id="KW-0175">Coiled coil</keyword>
<evidence type="ECO:0000256" key="1">
    <source>
        <dbReference type="ARBA" id="ARBA00022741"/>
    </source>
</evidence>
<dbReference type="GO" id="GO:0005524">
    <property type="term" value="F:ATP binding"/>
    <property type="evidence" value="ECO:0007669"/>
    <property type="project" value="UniProtKB-KW"/>
</dbReference>
<keyword evidence="10" id="KW-1185">Reference proteome</keyword>
<evidence type="ECO:0000256" key="2">
    <source>
        <dbReference type="ARBA" id="ARBA00022840"/>
    </source>
</evidence>
<dbReference type="Pfam" id="PF01256">
    <property type="entry name" value="Carb_kinase"/>
    <property type="match status" value="2"/>
</dbReference>
<dbReference type="GO" id="GO:0110051">
    <property type="term" value="P:metabolite repair"/>
    <property type="evidence" value="ECO:0007669"/>
    <property type="project" value="TreeGrafter"/>
</dbReference>
<feature type="binding site" evidence="6">
    <location>
        <position position="329"/>
    </location>
    <ligand>
        <name>(6S)-NADPHX</name>
        <dbReference type="ChEBI" id="CHEBI:64076"/>
    </ligand>
</feature>
<evidence type="ECO:0000256" key="5">
    <source>
        <dbReference type="ARBA" id="ARBA00023239"/>
    </source>
</evidence>
<accession>K0SAW2</accession>
<comment type="similarity">
    <text evidence="6">Belongs to the NnrD/CARKD family.</text>
</comment>
<dbReference type="Gene3D" id="3.40.1190.20">
    <property type="match status" value="1"/>
</dbReference>
<comment type="caution">
    <text evidence="9">The sequence shown here is derived from an EMBL/GenBank/DDBJ whole genome shotgun (WGS) entry which is preliminary data.</text>
</comment>
<evidence type="ECO:0000256" key="3">
    <source>
        <dbReference type="ARBA" id="ARBA00022857"/>
    </source>
</evidence>
<dbReference type="OrthoDB" id="8110916at2759"/>
<evidence type="ECO:0000259" key="8">
    <source>
        <dbReference type="PROSITE" id="PS51383"/>
    </source>
</evidence>
<keyword evidence="2 6" id="KW-0067">ATP-binding</keyword>
<evidence type="ECO:0000313" key="9">
    <source>
        <dbReference type="EMBL" id="EJK62079.1"/>
    </source>
</evidence>
<comment type="catalytic activity">
    <reaction evidence="6">
        <text>(6S)-NADHX + ATP = ADP + phosphate + NADH + H(+)</text>
        <dbReference type="Rhea" id="RHEA:19017"/>
        <dbReference type="ChEBI" id="CHEBI:15378"/>
        <dbReference type="ChEBI" id="CHEBI:30616"/>
        <dbReference type="ChEBI" id="CHEBI:43474"/>
        <dbReference type="ChEBI" id="CHEBI:57945"/>
        <dbReference type="ChEBI" id="CHEBI:64074"/>
        <dbReference type="ChEBI" id="CHEBI:456216"/>
        <dbReference type="EC" id="4.2.1.93"/>
    </reaction>
</comment>
<evidence type="ECO:0000256" key="7">
    <source>
        <dbReference type="SAM" id="Coils"/>
    </source>
</evidence>
<dbReference type="OMA" id="NIWGERD"/>
<dbReference type="Proteomes" id="UP000266841">
    <property type="component" value="Unassembled WGS sequence"/>
</dbReference>
<dbReference type="eggNOG" id="KOG3974">
    <property type="taxonomic scope" value="Eukaryota"/>
</dbReference>
<evidence type="ECO:0000256" key="6">
    <source>
        <dbReference type="HAMAP-Rule" id="MF_03157"/>
    </source>
</evidence>
<keyword evidence="6" id="KW-0597">Phosphoprotein</keyword>
<feature type="binding site" evidence="6">
    <location>
        <begin position="300"/>
        <end position="304"/>
    </location>
    <ligand>
        <name>ATP</name>
        <dbReference type="ChEBI" id="CHEBI:30616"/>
    </ligand>
</feature>
<gene>
    <name evidence="9" type="ORF">THAOC_17323</name>
</gene>